<feature type="transmembrane region" description="Helical" evidence="1">
    <location>
        <begin position="15"/>
        <end position="34"/>
    </location>
</feature>
<comment type="caution">
    <text evidence="2">The sequence shown here is derived from an EMBL/GenBank/DDBJ whole genome shotgun (WGS) entry which is preliminary data.</text>
</comment>
<organism evidence="2 3">
    <name type="scientific">Mesorhizobium calcicola</name>
    <dbReference type="NCBI Taxonomy" id="1300310"/>
    <lineage>
        <taxon>Bacteria</taxon>
        <taxon>Pseudomonadati</taxon>
        <taxon>Pseudomonadota</taxon>
        <taxon>Alphaproteobacteria</taxon>
        <taxon>Hyphomicrobiales</taxon>
        <taxon>Phyllobacteriaceae</taxon>
        <taxon>Mesorhizobium</taxon>
    </lineage>
</organism>
<dbReference type="EMBL" id="JBHUGY010000018">
    <property type="protein sequence ID" value="MFD2053508.1"/>
    <property type="molecule type" value="Genomic_DNA"/>
</dbReference>
<accession>A0ABW4WCD2</accession>
<proteinExistence type="predicted"/>
<sequence length="42" mass="4434">MNTAGLPLTETPGGFLLALLLAGVATGLFYWLLLRAGANLRF</sequence>
<keyword evidence="3" id="KW-1185">Reference proteome</keyword>
<evidence type="ECO:0000313" key="2">
    <source>
        <dbReference type="EMBL" id="MFD2053508.1"/>
    </source>
</evidence>
<keyword evidence="1" id="KW-0812">Transmembrane</keyword>
<gene>
    <name evidence="2" type="ORF">ACFSQT_10525</name>
</gene>
<keyword evidence="1" id="KW-0472">Membrane</keyword>
<keyword evidence="1" id="KW-1133">Transmembrane helix</keyword>
<dbReference type="Proteomes" id="UP001597349">
    <property type="component" value="Unassembled WGS sequence"/>
</dbReference>
<reference evidence="3" key="1">
    <citation type="journal article" date="2019" name="Int. J. Syst. Evol. Microbiol.">
        <title>The Global Catalogue of Microorganisms (GCM) 10K type strain sequencing project: providing services to taxonomists for standard genome sequencing and annotation.</title>
        <authorList>
            <consortium name="The Broad Institute Genomics Platform"/>
            <consortium name="The Broad Institute Genome Sequencing Center for Infectious Disease"/>
            <person name="Wu L."/>
            <person name="Ma J."/>
        </authorList>
    </citation>
    <scope>NUCLEOTIDE SEQUENCE [LARGE SCALE GENOMIC DNA]</scope>
    <source>
        <strain evidence="3">CGMCC 1.16226</strain>
    </source>
</reference>
<dbReference type="RefSeq" id="WP_379018249.1">
    <property type="nucleotide sequence ID" value="NZ_JBHUGY010000018.1"/>
</dbReference>
<name>A0ABW4WCD2_9HYPH</name>
<evidence type="ECO:0000313" key="3">
    <source>
        <dbReference type="Proteomes" id="UP001597349"/>
    </source>
</evidence>
<evidence type="ECO:0000256" key="1">
    <source>
        <dbReference type="SAM" id="Phobius"/>
    </source>
</evidence>
<protein>
    <submittedName>
        <fullName evidence="2">Uncharacterized protein</fullName>
    </submittedName>
</protein>